<dbReference type="Pfam" id="PF18483">
    <property type="entry name" value="Lectin_L-type_dom"/>
    <property type="match status" value="1"/>
</dbReference>
<feature type="domain" description="GH29D-like beta-sandwich" evidence="2">
    <location>
        <begin position="1474"/>
        <end position="1537"/>
    </location>
</feature>
<feature type="domain" description="GH29D-like beta-sandwich" evidence="2">
    <location>
        <begin position="1966"/>
        <end position="2029"/>
    </location>
</feature>
<sequence>MRNRFVFAAILAWMGFAVANAQVNVTTWRYDNGRTGQNLNETILNPSDVNTSQFGLLFSHAVDGYVYAEPLYLANVSIGGQTHNVVYVATENDSVYAFDADTNGGANANPLWFASMLSAAHGAAAGATTISSNTVGTDIIPQVGITGTPVIDPTSGTLYVVSATAEGSGYVQRLHALDVTTGAEKFGGPVVITATVSGTGNGSSGGSLTFDNLWQNQRPGLLLQNGIVYIGFASHGDNGPWHGWIFGYNAATLQQTGVFCTSPNGVGAGVWMAGGGLAAEINDPVNHPYGRMFIPTGNGDYTATKPYSSSMDYGDSVLNLDLTNGVPTVTDEFTPYNQANMDAYDEDLASGGIMLAPTQTTGSYPNLLVQTGKTGTVYLLNRENLGGYNTAGDQVVQEMNYTVGVNGAWSSAAYWNGTVYYWGTNDTLKAFPLVKGQLTGPTAVSSETYGYPGANPVVSANGTTQGIVWSLETDAYNTSGPAVLQAHSASNAATTLYSSATNSTRDNPGNAVKFAVPTVVNGKVYVGTQTQISTYGLLNGASLTATPVLSPGTESFSGTLSVSITDSTPGATIYYTTNGATPTTSSTVYTGPISISATTTIEAIASASGYLQSEPVSATYTNAAQVSAPTFSPAAGSYTPPISVTLSDFTTGATIYYTTDGSTPTTSSTKYTGAFTLSSTTTVNAIAVASGYTTSNVSSATYTLVTGQTGINFPTGFASTAGIVDLNGSTQLNDSRLQLTSGAQGQAGSAWYYQPVNVQSFTTNFHFQLSNPAGDGITFTIQNNNIYSLGYSGAGLGYQSIPNSVAIKFDLYNNAGEGNDSTGLYTDGASPTVPAIDLTNTGIDLHSDDTIEVTLSYNGTILSMYLDDMVTGASYSTSWTVNIPSIVGGNTAYVGFTGGTGGLVSSQKILSWSYNTGDTSLPLTTSPLFSPPAGNYSTAQTVSMSTSSSGATIYYTTNGSTPTTSSTVYSSPITVNGQETVEAIAVAPGYSASAPNVAAYSVAPVLPAPTLSPTPGTYTAAQTVTISDSTAGASFYYTTDGTTPTTASTLYTGPITISASTTLEAIAAESGYNNSPVTSGSYVIAAVLPTPTFSPAGGSYSSSQSVTIADATAGTIIYYTTNGTTPTTSSSVYSAPITVSSNETLEAIAVESGYTTSAVATASYTIGSGQTTYINYPSGGFTAQQLSLNYGAAVNSGVLNVTDGGTNENRSAWFTNLVPVQSFITDFTFQQTNATADGMTFAIQGNNIWSLGYSGGGLGYQGIPNSVAVKFDLYSNAGEGPDSTGLYTDGASPTVPAIDLSSTGINFHSGDIMHAHIVYDGTNLALTITDTVTNATVTEVFPVNIPSLVGSNAAYVGFTGGTGGSSATQNVLSWSFVSPAGSFAAAPVFSVAGGTYTSAQTVSISDTTSGATIYYTTNGTAPTTSSSVYSSPITVSSSETLQAMAAASGDQNSPVTSASYTIAPALPAPTFSVAAGTYTSAQSVSISDATSGATIYYTTNGTTPTTSSAVYSGAITVSASETLEAIAVESGYTNSTVAIAAYTITPTLPTPTFSVAAGTYTSAQSVTISDATSGTTIYYTTNGTTPTTSSSVYSAAITVSASETLEAIAVKSGYTNSAVASAAYTITPTLPTPTFSPAAGTYTAAQTVTISDATSGTTIYYTTNGTTPTTSSSVYSAAITVSASETLEAIAVKSGYTNSAVATAAYTINTTLPTPTFSVAAGTYTSAQSVTISDATSGITIYYTTNGTTPTTSSTVYSAPITVSASETLEAIAVKSGYTNSAVASAAYTINTTLPTPTFSVAAGTYTSAQSVTISDATSGTTIYYTTNGTTPTTSSTVYSAPITVSASETLEAIAVKSGYTNSAVASAAYTINTTLPTPTFSVAAGTYTSAQSVTISDATAGTTIYYTTNGTTPTTSSTVYSAPITVSASETLEAIAVKSGYTNSVVASAAYTINTTLPTPTFSVAAGTYTSAQSVTISDATAGTTIYYTTNGTTPTTSSTVYSAAITVSASETLEAIAVKSGYTNSAVAIAAYTISSGSTSYINYASGGFNSSLLSFNYGATVTNGLLQLTDGGSNENRTAWFNTPVPVQSFTTDFTFQQLNATADGMTFTIQGNNVWALGYSGSGLGYQGISNSVAVKFDLYNNAGEGNDSTGLYTGGASPTVPSTDLSSTGVNLHSEDIMHAHITYNGTNLTLVLTDTVTNASVTEVYPVNIPSAVGGNTAYVGFTGGTGGLSATQNVLTWSYTAP</sequence>
<dbReference type="EMBL" id="JBHSPH010000002">
    <property type="protein sequence ID" value="MFC5861890.1"/>
    <property type="molecule type" value="Genomic_DNA"/>
</dbReference>
<feature type="domain" description="GH29D-like beta-sandwich" evidence="2">
    <location>
        <begin position="1392"/>
        <end position="1456"/>
    </location>
</feature>
<keyword evidence="1" id="KW-0732">Signal</keyword>
<dbReference type="Pfam" id="PF13290">
    <property type="entry name" value="CHB_HEX_C_1"/>
    <property type="match status" value="13"/>
</dbReference>
<dbReference type="Gene3D" id="2.40.10.480">
    <property type="match status" value="1"/>
</dbReference>
<dbReference type="InterPro" id="IPR056573">
    <property type="entry name" value="Lectin_L-type_dom"/>
</dbReference>
<dbReference type="Proteomes" id="UP001596091">
    <property type="component" value="Unassembled WGS sequence"/>
</dbReference>
<feature type="domain" description="GH29D-like beta-sandwich" evidence="2">
    <location>
        <begin position="633"/>
        <end position="699"/>
    </location>
</feature>
<reference evidence="4" key="1">
    <citation type="journal article" date="2019" name="Int. J. Syst. Evol. Microbiol.">
        <title>The Global Catalogue of Microorganisms (GCM) 10K type strain sequencing project: providing services to taxonomists for standard genome sequencing and annotation.</title>
        <authorList>
            <consortium name="The Broad Institute Genomics Platform"/>
            <consortium name="The Broad Institute Genome Sequencing Center for Infectious Disease"/>
            <person name="Wu L."/>
            <person name="Ma J."/>
        </authorList>
    </citation>
    <scope>NUCLEOTIDE SEQUENCE [LARGE SCALE GENOMIC DNA]</scope>
    <source>
        <strain evidence="4">JCM 4087</strain>
    </source>
</reference>
<keyword evidence="4" id="KW-1185">Reference proteome</keyword>
<dbReference type="InterPro" id="IPR059177">
    <property type="entry name" value="GH29D-like_dom"/>
</dbReference>
<gene>
    <name evidence="3" type="ORF">ACFPT7_06265</name>
</gene>
<organism evidence="3 4">
    <name type="scientific">Acidicapsa dinghuensis</name>
    <dbReference type="NCBI Taxonomy" id="2218256"/>
    <lineage>
        <taxon>Bacteria</taxon>
        <taxon>Pseudomonadati</taxon>
        <taxon>Acidobacteriota</taxon>
        <taxon>Terriglobia</taxon>
        <taxon>Terriglobales</taxon>
        <taxon>Acidobacteriaceae</taxon>
        <taxon>Acidicapsa</taxon>
    </lineage>
</organism>
<dbReference type="Gene3D" id="2.60.120.200">
    <property type="match status" value="3"/>
</dbReference>
<feature type="domain" description="GH29D-like beta-sandwich" evidence="2">
    <location>
        <begin position="1884"/>
        <end position="1948"/>
    </location>
</feature>
<feature type="domain" description="GH29D-like beta-sandwich" evidence="2">
    <location>
        <begin position="554"/>
        <end position="616"/>
    </location>
</feature>
<feature type="chain" id="PRO_5045496600" evidence="1">
    <location>
        <begin position="22"/>
        <end position="2249"/>
    </location>
</feature>
<feature type="domain" description="GH29D-like beta-sandwich" evidence="2">
    <location>
        <begin position="1095"/>
        <end position="1161"/>
    </location>
</feature>
<accession>A0ABW1ECX2</accession>
<dbReference type="PANTHER" id="PTHR12223">
    <property type="entry name" value="VESICULAR MANNOSE-BINDING LECTIN"/>
    <property type="match status" value="1"/>
</dbReference>
<dbReference type="RefSeq" id="WP_377819235.1">
    <property type="nucleotide sequence ID" value="NZ_JBHSPH010000002.1"/>
</dbReference>
<comment type="caution">
    <text evidence="3">The sequence shown here is derived from an EMBL/GenBank/DDBJ whole genome shotgun (WGS) entry which is preliminary data.</text>
</comment>
<feature type="domain" description="GH29D-like beta-sandwich" evidence="2">
    <location>
        <begin position="1556"/>
        <end position="1620"/>
    </location>
</feature>
<feature type="domain" description="GH29D-like beta-sandwich" evidence="2">
    <location>
        <begin position="931"/>
        <end position="994"/>
    </location>
</feature>
<feature type="signal peptide" evidence="1">
    <location>
        <begin position="1"/>
        <end position="21"/>
    </location>
</feature>
<evidence type="ECO:0000313" key="4">
    <source>
        <dbReference type="Proteomes" id="UP001596091"/>
    </source>
</evidence>
<dbReference type="InterPro" id="IPR051136">
    <property type="entry name" value="Intracellular_Lectin-GPT"/>
</dbReference>
<evidence type="ECO:0000259" key="2">
    <source>
        <dbReference type="Pfam" id="PF13290"/>
    </source>
</evidence>
<feature type="domain" description="GH29D-like beta-sandwich" evidence="2">
    <location>
        <begin position="1013"/>
        <end position="1079"/>
    </location>
</feature>
<dbReference type="SUPFAM" id="SSF50998">
    <property type="entry name" value="Quinoprotein alcohol dehydrogenase-like"/>
    <property type="match status" value="1"/>
</dbReference>
<feature type="domain" description="GH29D-like beta-sandwich" evidence="2">
    <location>
        <begin position="1637"/>
        <end position="1703"/>
    </location>
</feature>
<dbReference type="CDD" id="cd01951">
    <property type="entry name" value="lectin_L-type"/>
    <property type="match status" value="2"/>
</dbReference>
<evidence type="ECO:0000313" key="3">
    <source>
        <dbReference type="EMBL" id="MFC5861890.1"/>
    </source>
</evidence>
<proteinExistence type="predicted"/>
<feature type="domain" description="GH29D-like beta-sandwich" evidence="2">
    <location>
        <begin position="1802"/>
        <end position="1866"/>
    </location>
</feature>
<dbReference type="InterPro" id="IPR013320">
    <property type="entry name" value="ConA-like_dom_sf"/>
</dbReference>
<protein>
    <submittedName>
        <fullName evidence="3">Chitobiase/beta-hexosaminidase C-terminal domain-containing protein</fullName>
    </submittedName>
</protein>
<name>A0ABW1ECX2_9BACT</name>
<dbReference type="SUPFAM" id="SSF49899">
    <property type="entry name" value="Concanavalin A-like lectins/glucanases"/>
    <property type="match status" value="3"/>
</dbReference>
<feature type="domain" description="GH29D-like beta-sandwich" evidence="2">
    <location>
        <begin position="1720"/>
        <end position="1784"/>
    </location>
</feature>
<dbReference type="InterPro" id="IPR011047">
    <property type="entry name" value="Quinoprotein_ADH-like_sf"/>
</dbReference>
<evidence type="ECO:0000256" key="1">
    <source>
        <dbReference type="SAM" id="SignalP"/>
    </source>
</evidence>